<evidence type="ECO:0000313" key="8">
    <source>
        <dbReference type="EMBL" id="KAK7499281.1"/>
    </source>
</evidence>
<reference evidence="8 9" key="1">
    <citation type="journal article" date="2023" name="Sci. Data">
        <title>Genome assembly of the Korean intertidal mud-creeper Batillaria attramentaria.</title>
        <authorList>
            <person name="Patra A.K."/>
            <person name="Ho P.T."/>
            <person name="Jun S."/>
            <person name="Lee S.J."/>
            <person name="Kim Y."/>
            <person name="Won Y.J."/>
        </authorList>
    </citation>
    <scope>NUCLEOTIDE SEQUENCE [LARGE SCALE GENOMIC DNA]</scope>
    <source>
        <strain evidence="8">Wonlab-2016</strain>
    </source>
</reference>
<dbReference type="InterPro" id="IPR029058">
    <property type="entry name" value="AB_hydrolase_fold"/>
</dbReference>
<feature type="chain" id="PRO_5044834380" description="Lipase domain-containing protein" evidence="6">
    <location>
        <begin position="24"/>
        <end position="232"/>
    </location>
</feature>
<dbReference type="SUPFAM" id="SSF53474">
    <property type="entry name" value="alpha/beta-Hydrolases"/>
    <property type="match status" value="1"/>
</dbReference>
<comment type="caution">
    <text evidence="8">The sequence shown here is derived from an EMBL/GenBank/DDBJ whole genome shotgun (WGS) entry which is preliminary data.</text>
</comment>
<name>A0ABD0LJ21_9CAEN</name>
<organism evidence="8 9">
    <name type="scientific">Batillaria attramentaria</name>
    <dbReference type="NCBI Taxonomy" id="370345"/>
    <lineage>
        <taxon>Eukaryota</taxon>
        <taxon>Metazoa</taxon>
        <taxon>Spiralia</taxon>
        <taxon>Lophotrochozoa</taxon>
        <taxon>Mollusca</taxon>
        <taxon>Gastropoda</taxon>
        <taxon>Caenogastropoda</taxon>
        <taxon>Sorbeoconcha</taxon>
        <taxon>Cerithioidea</taxon>
        <taxon>Batillariidae</taxon>
        <taxon>Batillaria</taxon>
    </lineage>
</organism>
<dbReference type="PRINTS" id="PR00823">
    <property type="entry name" value="PANCLIPASE"/>
</dbReference>
<dbReference type="PANTHER" id="PTHR11610">
    <property type="entry name" value="LIPASE"/>
    <property type="match status" value="1"/>
</dbReference>
<dbReference type="AlphaFoldDB" id="A0ABD0LJ21"/>
<comment type="subcellular location">
    <subcellularLocation>
        <location evidence="1">Secreted</location>
    </subcellularLocation>
</comment>
<dbReference type="GO" id="GO:0005576">
    <property type="term" value="C:extracellular region"/>
    <property type="evidence" value="ECO:0007669"/>
    <property type="project" value="UniProtKB-SubCell"/>
</dbReference>
<evidence type="ECO:0000256" key="3">
    <source>
        <dbReference type="ARBA" id="ARBA00022525"/>
    </source>
</evidence>
<keyword evidence="4" id="KW-1015">Disulfide bond</keyword>
<feature type="domain" description="Lipase" evidence="7">
    <location>
        <begin position="45"/>
        <end position="220"/>
    </location>
</feature>
<accession>A0ABD0LJ21</accession>
<dbReference type="Proteomes" id="UP001519460">
    <property type="component" value="Unassembled WGS sequence"/>
</dbReference>
<proteinExistence type="inferred from homology"/>
<evidence type="ECO:0000256" key="6">
    <source>
        <dbReference type="SAM" id="SignalP"/>
    </source>
</evidence>
<dbReference type="EMBL" id="JACVVK020000045">
    <property type="protein sequence ID" value="KAK7499281.1"/>
    <property type="molecule type" value="Genomic_DNA"/>
</dbReference>
<comment type="similarity">
    <text evidence="2 5">Belongs to the AB hydrolase superfamily. Lipase family.</text>
</comment>
<sequence length="232" mass="25354">MASRSLTVLVLTIVVNDVSKCGAVSLSRRASTCYGDLGCFSTIGSLHKLPDSPQHIGTTFKLMTRSHTATSMKATDDPDTWHSTLSAGHFSTARETKFITHGYIDSGTTAWLPHMARELLKRGDYNVFIVDWGHGSHSSYDKSTANSLLVAAELAKFIHSLHDREGLDLATVHLIGHSLGAQISGLDPAEPYFKEFDNSRRLDKSDALFVDVIHTDGADFNLLQGQKPVNNI</sequence>
<keyword evidence="6" id="KW-0732">Signal</keyword>
<evidence type="ECO:0000256" key="1">
    <source>
        <dbReference type="ARBA" id="ARBA00004613"/>
    </source>
</evidence>
<dbReference type="PANTHER" id="PTHR11610:SF181">
    <property type="entry name" value="INACTIVE PANCREATIC LIPASE-RELATED PROTEIN 1-LIKE"/>
    <property type="match status" value="1"/>
</dbReference>
<evidence type="ECO:0000256" key="4">
    <source>
        <dbReference type="ARBA" id="ARBA00023157"/>
    </source>
</evidence>
<dbReference type="PRINTS" id="PR00821">
    <property type="entry name" value="TAGLIPASE"/>
</dbReference>
<evidence type="ECO:0000313" key="9">
    <source>
        <dbReference type="Proteomes" id="UP001519460"/>
    </source>
</evidence>
<dbReference type="InterPro" id="IPR013818">
    <property type="entry name" value="Lipase"/>
</dbReference>
<dbReference type="Pfam" id="PF00151">
    <property type="entry name" value="Lipase"/>
    <property type="match status" value="1"/>
</dbReference>
<dbReference type="InterPro" id="IPR000734">
    <property type="entry name" value="TAG_lipase"/>
</dbReference>
<dbReference type="Gene3D" id="3.40.50.1820">
    <property type="entry name" value="alpha/beta hydrolase"/>
    <property type="match status" value="1"/>
</dbReference>
<keyword evidence="3" id="KW-0964">Secreted</keyword>
<dbReference type="InterPro" id="IPR002331">
    <property type="entry name" value="Lipase_panc"/>
</dbReference>
<gene>
    <name evidence="8" type="ORF">BaRGS_00009541</name>
</gene>
<keyword evidence="9" id="KW-1185">Reference proteome</keyword>
<protein>
    <recommendedName>
        <fullName evidence="7">Lipase domain-containing protein</fullName>
    </recommendedName>
</protein>
<evidence type="ECO:0000259" key="7">
    <source>
        <dbReference type="Pfam" id="PF00151"/>
    </source>
</evidence>
<evidence type="ECO:0000256" key="2">
    <source>
        <dbReference type="ARBA" id="ARBA00010701"/>
    </source>
</evidence>
<evidence type="ECO:0000256" key="5">
    <source>
        <dbReference type="RuleBase" id="RU004262"/>
    </source>
</evidence>
<feature type="signal peptide" evidence="6">
    <location>
        <begin position="1"/>
        <end position="23"/>
    </location>
</feature>